<dbReference type="GO" id="GO:0004519">
    <property type="term" value="F:endonuclease activity"/>
    <property type="evidence" value="ECO:0007669"/>
    <property type="project" value="InterPro"/>
</dbReference>
<proteinExistence type="predicted"/>
<dbReference type="EMBL" id="BK067792">
    <property type="protein sequence ID" value="DBA52224.1"/>
    <property type="molecule type" value="Genomic_DNA"/>
</dbReference>
<dbReference type="InterPro" id="IPR003615">
    <property type="entry name" value="HNH_nuc"/>
</dbReference>
<evidence type="ECO:0000259" key="1">
    <source>
        <dbReference type="Pfam" id="PF13392"/>
    </source>
</evidence>
<name>A0AAT9JAA2_9VIRU</name>
<dbReference type="InterPro" id="IPR044930">
    <property type="entry name" value="Homing_endonuclease_His-Me"/>
</dbReference>
<dbReference type="Gene3D" id="3.90.75.10">
    <property type="entry name" value="Homing Intron 3 (I-ppo) Encoded Endonuclease, Chain A"/>
    <property type="match status" value="1"/>
</dbReference>
<feature type="domain" description="HNH nuclease" evidence="1">
    <location>
        <begin position="46"/>
        <end position="88"/>
    </location>
</feature>
<sequence length="148" mass="17423">MEITLDCFKRFMIKIEQNGNCWQWIASKDPSGYGKFMLNKKLISSHRISYELFKGEIPKGLQIDHLCRNRACVNPEHMEVVTQKENLRRGDKTNIGRNNRLKTHCPQGHEYIKENLVKSDPGRKCKICKNARDRILSKKRYYKLKGLN</sequence>
<protein>
    <submittedName>
        <fullName evidence="2">ORF17</fullName>
    </submittedName>
</protein>
<organism evidence="2">
    <name type="scientific">Nitrosopumilaceae spindle-shaped virus</name>
    <dbReference type="NCBI Taxonomy" id="3065433"/>
    <lineage>
        <taxon>Viruses</taxon>
    </lineage>
</organism>
<evidence type="ECO:0000313" key="2">
    <source>
        <dbReference type="EMBL" id="DBA52224.1"/>
    </source>
</evidence>
<dbReference type="SUPFAM" id="SSF54060">
    <property type="entry name" value="His-Me finger endonucleases"/>
    <property type="match status" value="1"/>
</dbReference>
<reference evidence="2" key="2">
    <citation type="submission" date="2024-03" db="EMBL/GenBank/DDBJ databases">
        <authorList>
            <person name="Ni Y."/>
            <person name="Xu T."/>
            <person name="Yan S."/>
            <person name="Chen L."/>
            <person name="Wang Y."/>
        </authorList>
    </citation>
    <scope>NUCLEOTIDE SEQUENCE</scope>
    <source>
        <strain evidence="2">NYM1</strain>
    </source>
</reference>
<dbReference type="InterPro" id="IPR044925">
    <property type="entry name" value="His-Me_finger_sf"/>
</dbReference>
<reference evidence="2" key="1">
    <citation type="journal article" date="2024" name="Environ. Microbiol. Rep.">
        <title>Hiding in plain sight: The discovery of complete genomes of 11 hypothetical spindle-shaped viruses that putatively infect mesophilic ammonia-oxidizing archaea.</title>
        <authorList>
            <person name="Ni Y."/>
            <person name="Xu T."/>
            <person name="Yan S."/>
            <person name="Chen L."/>
            <person name="Wang Y."/>
        </authorList>
    </citation>
    <scope>NUCLEOTIDE SEQUENCE</scope>
    <source>
        <strain evidence="2">NYM1</strain>
    </source>
</reference>
<dbReference type="Pfam" id="PF13392">
    <property type="entry name" value="HNH_3"/>
    <property type="match status" value="1"/>
</dbReference>
<accession>A0AAT9JAA2</accession>